<sequence>MSSPTSSRTRLHPAAIIALAVGGLLVISALTFLAWFLSTQQSDPNAEATDRLVHWQEIFEKYRTENGSLPDVPLGGYCLGDGFPIGVGGTANCRDIDGANHYTEADSAALMNDLGTTGALPAGTSAAVRGTIGPYALYEEHAVQLLTAESAPCVAPAIDVWTDGEGLHICQITLTR</sequence>
<keyword evidence="1" id="KW-0812">Transmembrane</keyword>
<proteinExistence type="predicted"/>
<comment type="caution">
    <text evidence="2">The sequence shown here is derived from an EMBL/GenBank/DDBJ whole genome shotgun (WGS) entry which is preliminary data.</text>
</comment>
<keyword evidence="1" id="KW-1133">Transmembrane helix</keyword>
<dbReference type="EMBL" id="JAUTBF010000001">
    <property type="protein sequence ID" value="MDQ1124738.1"/>
    <property type="molecule type" value="Genomic_DNA"/>
</dbReference>
<protein>
    <submittedName>
        <fullName evidence="2">Uncharacterized protein</fullName>
    </submittedName>
</protein>
<keyword evidence="3" id="KW-1185">Reference proteome</keyword>
<keyword evidence="1" id="KW-0472">Membrane</keyword>
<dbReference type="Proteomes" id="UP001226691">
    <property type="component" value="Unassembled WGS sequence"/>
</dbReference>
<dbReference type="RefSeq" id="WP_307486453.1">
    <property type="nucleotide sequence ID" value="NZ_JAUTBF010000001.1"/>
</dbReference>
<evidence type="ECO:0000256" key="1">
    <source>
        <dbReference type="SAM" id="Phobius"/>
    </source>
</evidence>
<evidence type="ECO:0000313" key="2">
    <source>
        <dbReference type="EMBL" id="MDQ1124738.1"/>
    </source>
</evidence>
<evidence type="ECO:0000313" key="3">
    <source>
        <dbReference type="Proteomes" id="UP001226691"/>
    </source>
</evidence>
<accession>A0ABU0TYK4</accession>
<name>A0ABU0TYK4_MICTR</name>
<gene>
    <name evidence="2" type="ORF">QE412_003311</name>
</gene>
<organism evidence="2 3">
    <name type="scientific">Microbacterium trichothecenolyticum</name>
    <name type="common">Aureobacterium trichothecenolyticum</name>
    <dbReference type="NCBI Taxonomy" id="69370"/>
    <lineage>
        <taxon>Bacteria</taxon>
        <taxon>Bacillati</taxon>
        <taxon>Actinomycetota</taxon>
        <taxon>Actinomycetes</taxon>
        <taxon>Micrococcales</taxon>
        <taxon>Microbacteriaceae</taxon>
        <taxon>Microbacterium</taxon>
    </lineage>
</organism>
<feature type="transmembrane region" description="Helical" evidence="1">
    <location>
        <begin position="12"/>
        <end position="37"/>
    </location>
</feature>
<reference evidence="2 3" key="1">
    <citation type="submission" date="2023-07" db="EMBL/GenBank/DDBJ databases">
        <title>Functional and genomic diversity of the sorghum phyllosphere microbiome.</title>
        <authorList>
            <person name="Shade A."/>
        </authorList>
    </citation>
    <scope>NUCLEOTIDE SEQUENCE [LARGE SCALE GENOMIC DNA]</scope>
    <source>
        <strain evidence="2 3">SORGH_AS_1207</strain>
    </source>
</reference>